<dbReference type="EMBL" id="MU796927">
    <property type="protein sequence ID" value="KAJ3803718.1"/>
    <property type="molecule type" value="Genomic_DNA"/>
</dbReference>
<organism evidence="1 2">
    <name type="scientific">Lentinula aff. lateritia</name>
    <dbReference type="NCBI Taxonomy" id="2804960"/>
    <lineage>
        <taxon>Eukaryota</taxon>
        <taxon>Fungi</taxon>
        <taxon>Dikarya</taxon>
        <taxon>Basidiomycota</taxon>
        <taxon>Agaricomycotina</taxon>
        <taxon>Agaricomycetes</taxon>
        <taxon>Agaricomycetidae</taxon>
        <taxon>Agaricales</taxon>
        <taxon>Marasmiineae</taxon>
        <taxon>Omphalotaceae</taxon>
        <taxon>Lentinula</taxon>
    </lineage>
</organism>
<evidence type="ECO:0000313" key="1">
    <source>
        <dbReference type="EMBL" id="KAJ3803718.1"/>
    </source>
</evidence>
<dbReference type="Proteomes" id="UP001163835">
    <property type="component" value="Unassembled WGS sequence"/>
</dbReference>
<feature type="non-terminal residue" evidence="1">
    <location>
        <position position="1"/>
    </location>
</feature>
<keyword evidence="2" id="KW-1185">Reference proteome</keyword>
<protein>
    <submittedName>
        <fullName evidence="1">Nup93/Nic96-domain-containing protein</fullName>
    </submittedName>
</protein>
<name>A0ACC1TGK2_9AGAR</name>
<gene>
    <name evidence="1" type="ORF">F5876DRAFT_84612</name>
</gene>
<sequence length="498" mass="55347">RLQLLSLAWTEAAAQVGAASITFVNEVDGEDGPPGVGLDTESREGEFAYLEAKPKTYLQELLEPPDPGMLLHCGCGAESDRDADMDVNDDLDIEMLNRIAQRPRSIPVEVFKTESETRSGSEGVDDHGGSEEPRKNKGREWGVRCAKQNVKRGTVLGCYTGRVSFFRFYEHFYIVLLNSRYCASTVLYQLLSFDTHTNKILEGHHSLSVHALIDAANNNNQIVFLFTVLANITQEPPSLPPKLEHASAYILNSPVFAKAYLTSHTPAISLRKQIASGARQALEEQYLSIIQRTVHSHPSEAQLGGDPSTANRLELVKGTLVWAQVFFLVRVGEVSEAFQVLMRVKDAVDAREPGFIDAFRIWADSTERSLPRSIRDQLAGVYNAHMLQAQTTDPFKLALYKLVARLDVGRRSIPNVTTTTEDWLWMQFAMVDESSADHPSPPGVGREQLEAAWELVRRIIVMANGGPMWEELVGGVRGDGTRFVSGFFVLFLLNSRKS</sequence>
<proteinExistence type="predicted"/>
<evidence type="ECO:0000313" key="2">
    <source>
        <dbReference type="Proteomes" id="UP001163835"/>
    </source>
</evidence>
<accession>A0ACC1TGK2</accession>
<reference evidence="1" key="1">
    <citation type="submission" date="2022-09" db="EMBL/GenBank/DDBJ databases">
        <title>A Global Phylogenomic Analysis of the Shiitake Genus Lentinula.</title>
        <authorList>
            <consortium name="DOE Joint Genome Institute"/>
            <person name="Sierra-Patev S."/>
            <person name="Min B."/>
            <person name="Naranjo-Ortiz M."/>
            <person name="Looney B."/>
            <person name="Konkel Z."/>
            <person name="Slot J.C."/>
            <person name="Sakamoto Y."/>
            <person name="Steenwyk J.L."/>
            <person name="Rokas A."/>
            <person name="Carro J."/>
            <person name="Camarero S."/>
            <person name="Ferreira P."/>
            <person name="Molpeceres G."/>
            <person name="Ruiz-Duenas F.J."/>
            <person name="Serrano A."/>
            <person name="Henrissat B."/>
            <person name="Drula E."/>
            <person name="Hughes K.W."/>
            <person name="Mata J.L."/>
            <person name="Ishikawa N.K."/>
            <person name="Vargas-Isla R."/>
            <person name="Ushijima S."/>
            <person name="Smith C.A."/>
            <person name="Ahrendt S."/>
            <person name="Andreopoulos W."/>
            <person name="He G."/>
            <person name="Labutti K."/>
            <person name="Lipzen A."/>
            <person name="Ng V."/>
            <person name="Riley R."/>
            <person name="Sandor L."/>
            <person name="Barry K."/>
            <person name="Martinez A.T."/>
            <person name="Xiao Y."/>
            <person name="Gibbons J.G."/>
            <person name="Terashima K."/>
            <person name="Grigoriev I.V."/>
            <person name="Hibbett D.S."/>
        </authorList>
    </citation>
    <scope>NUCLEOTIDE SEQUENCE</scope>
    <source>
        <strain evidence="1">TMI1499</strain>
    </source>
</reference>
<comment type="caution">
    <text evidence="1">The sequence shown here is derived from an EMBL/GenBank/DDBJ whole genome shotgun (WGS) entry which is preliminary data.</text>
</comment>